<protein>
    <submittedName>
        <fullName evidence="1">DUF1833 domain-containing protein</fullName>
    </submittedName>
</protein>
<dbReference type="Pfam" id="PF08875">
    <property type="entry name" value="DUF1833"/>
    <property type="match status" value="1"/>
</dbReference>
<proteinExistence type="predicted"/>
<dbReference type="InterPro" id="IPR014974">
    <property type="entry name" value="DUF1833"/>
</dbReference>
<accession>A0A4Q8L8A4</accession>
<dbReference type="RefSeq" id="WP_130521794.1">
    <property type="nucleotide sequence ID" value="NZ_SHMA01000013.1"/>
</dbReference>
<sequence length="158" mass="17072">MSRMLSPAASRAILSQSTDEVFLACLSISHPAIDTIRIVNNTETVMRLAGEFTPYPFQSTLPTDNEDAPGTVTITIDNVDREVARLIRNLEGIPTAVLEVVLASSPDVVEVGPFDFDIVGADIDVMTVQLTAGYVEDFMNQGVPAQTYTPSNSKGLWP</sequence>
<gene>
    <name evidence="1" type="ORF">EA661_19595</name>
</gene>
<reference evidence="1 2" key="1">
    <citation type="submission" date="2019-02" db="EMBL/GenBank/DDBJ databases">
        <title>WGS of Pseudoxanthomonas species novum from clinical isolates.</title>
        <authorList>
            <person name="Bernier A.-M."/>
            <person name="Bernard K."/>
            <person name="Vachon A."/>
        </authorList>
    </citation>
    <scope>NUCLEOTIDE SEQUENCE [LARGE SCALE GENOMIC DNA]</scope>
    <source>
        <strain evidence="1 2">NML171202</strain>
    </source>
</reference>
<comment type="caution">
    <text evidence="1">The sequence shown here is derived from an EMBL/GenBank/DDBJ whole genome shotgun (WGS) entry which is preliminary data.</text>
</comment>
<evidence type="ECO:0000313" key="1">
    <source>
        <dbReference type="EMBL" id="TAA24064.1"/>
    </source>
</evidence>
<name>A0A4Q8L8A4_9GAMM</name>
<dbReference type="EMBL" id="SHMB01000014">
    <property type="protein sequence ID" value="TAA24064.1"/>
    <property type="molecule type" value="Genomic_DNA"/>
</dbReference>
<dbReference type="Proteomes" id="UP000291286">
    <property type="component" value="Unassembled WGS sequence"/>
</dbReference>
<dbReference type="AlphaFoldDB" id="A0A4Q8L8A4"/>
<organism evidence="1 2">
    <name type="scientific">Pseudoxanthomonas winnipegensis</name>
    <dbReference type="NCBI Taxonomy" id="2480810"/>
    <lineage>
        <taxon>Bacteria</taxon>
        <taxon>Pseudomonadati</taxon>
        <taxon>Pseudomonadota</taxon>
        <taxon>Gammaproteobacteria</taxon>
        <taxon>Lysobacterales</taxon>
        <taxon>Lysobacteraceae</taxon>
        <taxon>Pseudoxanthomonas</taxon>
    </lineage>
</organism>
<evidence type="ECO:0000313" key="2">
    <source>
        <dbReference type="Proteomes" id="UP000291286"/>
    </source>
</evidence>